<feature type="region of interest" description="Disordered" evidence="4">
    <location>
        <begin position="660"/>
        <end position="694"/>
    </location>
</feature>
<dbReference type="PROSITE" id="PS50297">
    <property type="entry name" value="ANK_REP_REGION"/>
    <property type="match status" value="1"/>
</dbReference>
<dbReference type="EnsemblMetazoa" id="CLYHEMT025818.1">
    <property type="protein sequence ID" value="CLYHEMP025818.1"/>
    <property type="gene ID" value="CLYHEMG025818"/>
</dbReference>
<dbReference type="PROSITE" id="PS50088">
    <property type="entry name" value="ANK_REPEAT"/>
    <property type="match status" value="2"/>
</dbReference>
<evidence type="ECO:0000256" key="4">
    <source>
        <dbReference type="SAM" id="MobiDB-lite"/>
    </source>
</evidence>
<organism evidence="5 6">
    <name type="scientific">Clytia hemisphaerica</name>
    <dbReference type="NCBI Taxonomy" id="252671"/>
    <lineage>
        <taxon>Eukaryota</taxon>
        <taxon>Metazoa</taxon>
        <taxon>Cnidaria</taxon>
        <taxon>Hydrozoa</taxon>
        <taxon>Hydroidolina</taxon>
        <taxon>Leptothecata</taxon>
        <taxon>Obeliida</taxon>
        <taxon>Clytiidae</taxon>
        <taxon>Clytia</taxon>
    </lineage>
</organism>
<dbReference type="Pfam" id="PF12796">
    <property type="entry name" value="Ank_2"/>
    <property type="match status" value="2"/>
</dbReference>
<dbReference type="PANTHER" id="PTHR24198">
    <property type="entry name" value="ANKYRIN REPEAT AND PROTEIN KINASE DOMAIN-CONTAINING PROTEIN"/>
    <property type="match status" value="1"/>
</dbReference>
<dbReference type="SUPFAM" id="SSF48403">
    <property type="entry name" value="Ankyrin repeat"/>
    <property type="match status" value="1"/>
</dbReference>
<feature type="compositionally biased region" description="Polar residues" evidence="4">
    <location>
        <begin position="660"/>
        <end position="675"/>
    </location>
</feature>
<feature type="region of interest" description="Disordered" evidence="4">
    <location>
        <begin position="322"/>
        <end position="352"/>
    </location>
</feature>
<feature type="region of interest" description="Disordered" evidence="4">
    <location>
        <begin position="1"/>
        <end position="35"/>
    </location>
</feature>
<dbReference type="Gene3D" id="1.25.40.20">
    <property type="entry name" value="Ankyrin repeat-containing domain"/>
    <property type="match status" value="2"/>
</dbReference>
<name>A0A7M5XLY5_9CNID</name>
<accession>A0A7M5XLY5</accession>
<protein>
    <submittedName>
        <fullName evidence="5">Uncharacterized protein</fullName>
    </submittedName>
</protein>
<keyword evidence="2 3" id="KW-0040">ANK repeat</keyword>
<feature type="repeat" description="ANK" evidence="3">
    <location>
        <begin position="437"/>
        <end position="470"/>
    </location>
</feature>
<reference evidence="5" key="1">
    <citation type="submission" date="2021-01" db="UniProtKB">
        <authorList>
            <consortium name="EnsemblMetazoa"/>
        </authorList>
    </citation>
    <scope>IDENTIFICATION</scope>
</reference>
<dbReference type="PANTHER" id="PTHR24198:SF165">
    <property type="entry name" value="ANKYRIN REPEAT-CONTAINING PROTEIN-RELATED"/>
    <property type="match status" value="1"/>
</dbReference>
<proteinExistence type="predicted"/>
<evidence type="ECO:0000256" key="3">
    <source>
        <dbReference type="PROSITE-ProRule" id="PRU00023"/>
    </source>
</evidence>
<evidence type="ECO:0000313" key="6">
    <source>
        <dbReference type="Proteomes" id="UP000594262"/>
    </source>
</evidence>
<evidence type="ECO:0000256" key="2">
    <source>
        <dbReference type="ARBA" id="ARBA00023043"/>
    </source>
</evidence>
<keyword evidence="6" id="KW-1185">Reference proteome</keyword>
<dbReference type="AlphaFoldDB" id="A0A7M5XLY5"/>
<feature type="compositionally biased region" description="Polar residues" evidence="4">
    <location>
        <begin position="343"/>
        <end position="352"/>
    </location>
</feature>
<sequence length="694" mass="78306">MGIKKKLKTTFTRKTNSRKEKRKEEKKRNKALHGSDVSLTMKDIYDQLCQEHQTGKQSPVPCSETRLPVIHPSGKTEEVETSELQIIPSHTVGVAPKRPRTARVLTCPGNLPAPTRTQTRMQFRDDESDADTISLCSTESGISVTSVYKGEVSRTTIVAPFTPPLGIRRKVYTMPRTEALYRVRFDNDLEVIDLEDYNDADIVNEVIPLPRAPSPEDLHRMYRILLTSPIKNVGIIDLKPTASSLSLMSSDTTFDWPEKENHEIPYVEHAQIPDIGYGFQEQNAKNVVGRLNQFKADRETRKSQPVKLLSIINSSTHSRAVSRASTSSSVYSTHQSRTCSARPGSSVSVTSNGQKAQDYLDNLKEHKTTWQSEDRINSKGEKRIRRKLLDGAYPNCTVKEDKLSTLMRLAWKGKHQKLKKYLQDPSKHGKVNRTDKFGRTALHFAASWADYRMLKILLDIRGINLNIKDKHDKTALFKAIDMKSLACVRLLVQAGAKARVTCRDERNAIEYAITEYGDDAFEIIEYLYNGRGIRDTDMGSNRMSLLHQAVVTKKHVTNVKVIQMILEPGMVDVDAVEADKRTPLILAAQAQRPDLLLTLLEHGADPNHYDNFMKNAIRYTEEGSECFKILQGCRDSKRTGKRTFKYRPTGQLAPIQAANIHSSNANRSGSTPSEQSNKKAVPFNLNPKTEDPEY</sequence>
<evidence type="ECO:0000313" key="5">
    <source>
        <dbReference type="EnsemblMetazoa" id="CLYHEMP025818.1"/>
    </source>
</evidence>
<dbReference type="InterPro" id="IPR036770">
    <property type="entry name" value="Ankyrin_rpt-contain_sf"/>
</dbReference>
<dbReference type="SMART" id="SM00248">
    <property type="entry name" value="ANK"/>
    <property type="match status" value="5"/>
</dbReference>
<feature type="repeat" description="ANK" evidence="3">
    <location>
        <begin position="579"/>
        <end position="611"/>
    </location>
</feature>
<evidence type="ECO:0000256" key="1">
    <source>
        <dbReference type="ARBA" id="ARBA00022737"/>
    </source>
</evidence>
<dbReference type="InterPro" id="IPR002110">
    <property type="entry name" value="Ankyrin_rpt"/>
</dbReference>
<feature type="compositionally biased region" description="Low complexity" evidence="4">
    <location>
        <begin position="322"/>
        <end position="338"/>
    </location>
</feature>
<dbReference type="Proteomes" id="UP000594262">
    <property type="component" value="Unplaced"/>
</dbReference>
<keyword evidence="1" id="KW-0677">Repeat</keyword>
<dbReference type="OrthoDB" id="6022710at2759"/>